<accession>A0A6C0RG64</accession>
<evidence type="ECO:0008006" key="3">
    <source>
        <dbReference type="Google" id="ProtNLM"/>
    </source>
</evidence>
<evidence type="ECO:0000313" key="1">
    <source>
        <dbReference type="EMBL" id="QIA08822.1"/>
    </source>
</evidence>
<name>A0A6C0RG64_9BACT</name>
<protein>
    <recommendedName>
        <fullName evidence="3">ATP F0F1 synthase synthase</fullName>
    </recommendedName>
</protein>
<dbReference type="AlphaFoldDB" id="A0A6C0RG64"/>
<keyword evidence="2" id="KW-1185">Reference proteome</keyword>
<evidence type="ECO:0000313" key="2">
    <source>
        <dbReference type="Proteomes" id="UP000474630"/>
    </source>
</evidence>
<gene>
    <name evidence="1" type="ORF">G0Q07_14325</name>
</gene>
<organism evidence="1 2">
    <name type="scientific">Draconibacterium halophilum</name>
    <dbReference type="NCBI Taxonomy" id="2706887"/>
    <lineage>
        <taxon>Bacteria</taxon>
        <taxon>Pseudomonadati</taxon>
        <taxon>Bacteroidota</taxon>
        <taxon>Bacteroidia</taxon>
        <taxon>Marinilabiliales</taxon>
        <taxon>Prolixibacteraceae</taxon>
        <taxon>Draconibacterium</taxon>
    </lineage>
</organism>
<dbReference type="RefSeq" id="WP_163347299.1">
    <property type="nucleotide sequence ID" value="NZ_CP048409.1"/>
</dbReference>
<dbReference type="Proteomes" id="UP000474630">
    <property type="component" value="Chromosome"/>
</dbReference>
<proteinExistence type="predicted"/>
<dbReference type="EMBL" id="CP048409">
    <property type="protein sequence ID" value="QIA08822.1"/>
    <property type="molecule type" value="Genomic_DNA"/>
</dbReference>
<reference evidence="1 2" key="1">
    <citation type="submission" date="2020-02" db="EMBL/GenBank/DDBJ databases">
        <title>Genome sequencing for Draconibacterium sp. strain M1.</title>
        <authorList>
            <person name="Park S.-J."/>
        </authorList>
    </citation>
    <scope>NUCLEOTIDE SEQUENCE [LARGE SCALE GENOMIC DNA]</scope>
    <source>
        <strain evidence="1 2">M1</strain>
    </source>
</reference>
<dbReference type="KEGG" id="drc:G0Q07_14325"/>
<sequence>MPNYLLAEIKKRGKGEKTFKIFDEEKEIYTLPTDLDNPKEYNSDYKLEDDEWFHIANFSETEYCIDILKTDFISTEFNQITRKQLSKVKYLFAHQQHREDAYFFFQKINKSQVVHKRWFTMSDAPVLETGQTIVFINDVADAIYSVNEDILYFKRLSSISSIFNGISELYRVATQKETEEFLKEDFINLEEDFTVDNVGKANRKRIAMAVDTFNDFSNDDKDKIFSYIKDYCKDIPYDINNKKFTIKNEEGLKHLLWGIEQRYYTTKVGNEKRVANSISKVE</sequence>